<dbReference type="PANTHER" id="PTHR46323:SF2">
    <property type="entry name" value="BETA-GALACTOSIDASE"/>
    <property type="match status" value="1"/>
</dbReference>
<evidence type="ECO:0000313" key="6">
    <source>
        <dbReference type="EMBL" id="KAF9755917.1"/>
    </source>
</evidence>
<name>A0A8H7NHB7_BIOOC</name>
<evidence type="ECO:0000256" key="1">
    <source>
        <dbReference type="ARBA" id="ARBA00001412"/>
    </source>
</evidence>
<evidence type="ECO:0000256" key="2">
    <source>
        <dbReference type="ARBA" id="ARBA00012756"/>
    </source>
</evidence>
<dbReference type="GO" id="GO:0005990">
    <property type="term" value="P:lactose catabolic process"/>
    <property type="evidence" value="ECO:0007669"/>
    <property type="project" value="TreeGrafter"/>
</dbReference>
<evidence type="ECO:0000256" key="3">
    <source>
        <dbReference type="ARBA" id="ARBA00022801"/>
    </source>
</evidence>
<evidence type="ECO:0000259" key="5">
    <source>
        <dbReference type="Pfam" id="PF02929"/>
    </source>
</evidence>
<comment type="caution">
    <text evidence="6">The sequence shown here is derived from an EMBL/GenBank/DDBJ whole genome shotgun (WGS) entry which is preliminary data.</text>
</comment>
<accession>A0A8H7NHB7</accession>
<dbReference type="Pfam" id="PF02929">
    <property type="entry name" value="Bgal_small_N"/>
    <property type="match status" value="1"/>
</dbReference>
<organism evidence="6 7">
    <name type="scientific">Bionectria ochroleuca</name>
    <name type="common">Gliocladium roseum</name>
    <dbReference type="NCBI Taxonomy" id="29856"/>
    <lineage>
        <taxon>Eukaryota</taxon>
        <taxon>Fungi</taxon>
        <taxon>Dikarya</taxon>
        <taxon>Ascomycota</taxon>
        <taxon>Pezizomycotina</taxon>
        <taxon>Sordariomycetes</taxon>
        <taxon>Hypocreomycetidae</taxon>
        <taxon>Hypocreales</taxon>
        <taxon>Bionectriaceae</taxon>
        <taxon>Clonostachys</taxon>
    </lineage>
</organism>
<proteinExistence type="predicted"/>
<dbReference type="InterPro" id="IPR050347">
    <property type="entry name" value="Bact_Beta-galactosidase"/>
</dbReference>
<dbReference type="PANTHER" id="PTHR46323">
    <property type="entry name" value="BETA-GALACTOSIDASE"/>
    <property type="match status" value="1"/>
</dbReference>
<protein>
    <recommendedName>
        <fullName evidence="2">beta-galactosidase</fullName>
        <ecNumber evidence="2">3.2.1.23</ecNumber>
    </recommendedName>
</protein>
<dbReference type="InterPro" id="IPR011013">
    <property type="entry name" value="Gal_mutarotase_sf_dom"/>
</dbReference>
<dbReference type="GO" id="GO:0004565">
    <property type="term" value="F:beta-galactosidase activity"/>
    <property type="evidence" value="ECO:0007669"/>
    <property type="project" value="UniProtKB-EC"/>
</dbReference>
<keyword evidence="3" id="KW-0378">Hydrolase</keyword>
<dbReference type="SUPFAM" id="SSF74650">
    <property type="entry name" value="Galactose mutarotase-like"/>
    <property type="match status" value="1"/>
</dbReference>
<dbReference type="EMBL" id="JADCTT010000003">
    <property type="protein sequence ID" value="KAF9755917.1"/>
    <property type="molecule type" value="Genomic_DNA"/>
</dbReference>
<keyword evidence="4" id="KW-0326">Glycosidase</keyword>
<dbReference type="AlphaFoldDB" id="A0A8H7NHB7"/>
<dbReference type="GO" id="GO:0009341">
    <property type="term" value="C:beta-galactosidase complex"/>
    <property type="evidence" value="ECO:0007669"/>
    <property type="project" value="InterPro"/>
</dbReference>
<feature type="domain" description="Beta galactosidase small chain/" evidence="5">
    <location>
        <begin position="4"/>
        <end position="99"/>
    </location>
</feature>
<dbReference type="Gene3D" id="2.70.98.10">
    <property type="match status" value="1"/>
</dbReference>
<dbReference type="InterPro" id="IPR004199">
    <property type="entry name" value="B-gal_small/dom_5"/>
</dbReference>
<sequence>MATEVRVAPPSLSWAVKATLEYVFSSSLTTISIRVKGGQEHRASASPAPHVLPRIGLNLTLAKSYSRVRWFGRGPGEGYRDKKEASRMGLYEASVDELH</sequence>
<dbReference type="InterPro" id="IPR014718">
    <property type="entry name" value="GH-type_carb-bd"/>
</dbReference>
<evidence type="ECO:0000256" key="4">
    <source>
        <dbReference type="ARBA" id="ARBA00023295"/>
    </source>
</evidence>
<comment type="catalytic activity">
    <reaction evidence="1">
        <text>Hydrolysis of terminal non-reducing beta-D-galactose residues in beta-D-galactosides.</text>
        <dbReference type="EC" id="3.2.1.23"/>
    </reaction>
</comment>
<dbReference type="Proteomes" id="UP000616885">
    <property type="component" value="Unassembled WGS sequence"/>
</dbReference>
<gene>
    <name evidence="6" type="ORF">IM811_011358</name>
</gene>
<evidence type="ECO:0000313" key="7">
    <source>
        <dbReference type="Proteomes" id="UP000616885"/>
    </source>
</evidence>
<dbReference type="GO" id="GO:0030246">
    <property type="term" value="F:carbohydrate binding"/>
    <property type="evidence" value="ECO:0007669"/>
    <property type="project" value="InterPro"/>
</dbReference>
<reference evidence="6" key="1">
    <citation type="submission" date="2020-10" db="EMBL/GenBank/DDBJ databases">
        <title>High-Quality Genome Resource of Clonostachys rosea strain S41 by Oxford Nanopore Long-Read Sequencing.</title>
        <authorList>
            <person name="Wang H."/>
        </authorList>
    </citation>
    <scope>NUCLEOTIDE SEQUENCE</scope>
    <source>
        <strain evidence="6">S41</strain>
    </source>
</reference>
<dbReference type="EC" id="3.2.1.23" evidence="2"/>